<keyword evidence="3" id="KW-1185">Reference proteome</keyword>
<organism evidence="2 3">
    <name type="scientific">Halococcus saccharolyticus DSM 5350</name>
    <dbReference type="NCBI Taxonomy" id="1227455"/>
    <lineage>
        <taxon>Archaea</taxon>
        <taxon>Methanobacteriati</taxon>
        <taxon>Methanobacteriota</taxon>
        <taxon>Stenosarchaea group</taxon>
        <taxon>Halobacteria</taxon>
        <taxon>Halobacteriales</taxon>
        <taxon>Halococcaceae</taxon>
        <taxon>Halococcus</taxon>
    </lineage>
</organism>
<proteinExistence type="predicted"/>
<evidence type="ECO:0000313" key="3">
    <source>
        <dbReference type="Proteomes" id="UP000011669"/>
    </source>
</evidence>
<dbReference type="InParanoid" id="M0MDF5"/>
<evidence type="ECO:0000313" key="2">
    <source>
        <dbReference type="EMBL" id="EMA42694.1"/>
    </source>
</evidence>
<dbReference type="AlphaFoldDB" id="M0MDF5"/>
<feature type="compositionally biased region" description="Basic and acidic residues" evidence="1">
    <location>
        <begin position="37"/>
        <end position="46"/>
    </location>
</feature>
<dbReference type="InterPro" id="IPR018645">
    <property type="entry name" value="OapC-like"/>
</dbReference>
<accession>M0MDF5</accession>
<dbReference type="EMBL" id="AOMD01000033">
    <property type="protein sequence ID" value="EMA42694.1"/>
    <property type="molecule type" value="Genomic_DNA"/>
</dbReference>
<dbReference type="Proteomes" id="UP000011669">
    <property type="component" value="Unassembled WGS sequence"/>
</dbReference>
<reference evidence="2 3" key="1">
    <citation type="journal article" date="2014" name="PLoS Genet.">
        <title>Phylogenetically driven sequencing of extremely halophilic archaea reveals strategies for static and dynamic osmo-response.</title>
        <authorList>
            <person name="Becker E.A."/>
            <person name="Seitzer P.M."/>
            <person name="Tritt A."/>
            <person name="Larsen D."/>
            <person name="Krusor M."/>
            <person name="Yao A.I."/>
            <person name="Wu D."/>
            <person name="Madern D."/>
            <person name="Eisen J.A."/>
            <person name="Darling A.E."/>
            <person name="Facciotti M.T."/>
        </authorList>
    </citation>
    <scope>NUCLEOTIDE SEQUENCE [LARGE SCALE GENOMIC DNA]</scope>
    <source>
        <strain evidence="2 3">DSM 5350</strain>
    </source>
</reference>
<feature type="compositionally biased region" description="Polar residues" evidence="1">
    <location>
        <begin position="97"/>
        <end position="118"/>
    </location>
</feature>
<comment type="caution">
    <text evidence="2">The sequence shown here is derived from an EMBL/GenBank/DDBJ whole genome shotgun (WGS) entry which is preliminary data.</text>
</comment>
<gene>
    <name evidence="2" type="ORF">C449_16168</name>
</gene>
<name>M0MDF5_9EURY</name>
<feature type="compositionally biased region" description="Acidic residues" evidence="1">
    <location>
        <begin position="48"/>
        <end position="62"/>
    </location>
</feature>
<evidence type="ECO:0008006" key="4">
    <source>
        <dbReference type="Google" id="ProtNLM"/>
    </source>
</evidence>
<feature type="region of interest" description="Disordered" evidence="1">
    <location>
        <begin position="12"/>
        <end position="158"/>
    </location>
</feature>
<dbReference type="RefSeq" id="WP_006079091.1">
    <property type="nucleotide sequence ID" value="NZ_AOMD01000033.1"/>
</dbReference>
<protein>
    <recommendedName>
        <fullName evidence="4">Origin-associated protein OapC</fullName>
    </recommendedName>
</protein>
<dbReference type="STRING" id="1227455.C449_16168"/>
<dbReference type="PATRIC" id="fig|1227455.4.peg.3291"/>
<evidence type="ECO:0000256" key="1">
    <source>
        <dbReference type="SAM" id="MobiDB-lite"/>
    </source>
</evidence>
<dbReference type="OrthoDB" id="78050at2157"/>
<sequence>MPHQCTECGHVFPDGSKEMLSGCPDCGGNKFQFRPASDARDTRTDSDPSTESEPSSESEPSTETEPTAHDTSETASSSPDPSGSEPAPTEPEKSAANAGSPSTEDTATSASTPETSDGTDAGPAADSSPDHDGSPPETMGDNEDHSEQTDPTETDDSEMATLRRELNDQFESIKILEPGQYELNLMELYNREERIIALQEDGQYVIDVPDTWLGDDDS</sequence>
<dbReference type="Pfam" id="PF09845">
    <property type="entry name" value="OapC"/>
    <property type="match status" value="1"/>
</dbReference>